<keyword evidence="9" id="KW-0812">Transmembrane</keyword>
<organism evidence="25 26">
    <name type="scientific">Desulfitobacterium dichloroeliminans (strain LMG P-21439 / DCA1)</name>
    <dbReference type="NCBI Taxonomy" id="871963"/>
    <lineage>
        <taxon>Bacteria</taxon>
        <taxon>Bacillati</taxon>
        <taxon>Bacillota</taxon>
        <taxon>Clostridia</taxon>
        <taxon>Eubacteriales</taxon>
        <taxon>Desulfitobacteriaceae</taxon>
        <taxon>Desulfitobacterium</taxon>
    </lineage>
</organism>
<feature type="coiled-coil region" evidence="21">
    <location>
        <begin position="249"/>
        <end position="290"/>
    </location>
</feature>
<evidence type="ECO:0000256" key="19">
    <source>
        <dbReference type="ARBA" id="ARBA00074306"/>
    </source>
</evidence>
<evidence type="ECO:0000256" key="2">
    <source>
        <dbReference type="ARBA" id="ARBA00004651"/>
    </source>
</evidence>
<dbReference type="Gene3D" id="3.30.450.20">
    <property type="entry name" value="PAS domain"/>
    <property type="match status" value="2"/>
</dbReference>
<dbReference type="InterPro" id="IPR003594">
    <property type="entry name" value="HATPase_dom"/>
</dbReference>
<dbReference type="Pfam" id="PF02518">
    <property type="entry name" value="HATPase_c"/>
    <property type="match status" value="1"/>
</dbReference>
<dbReference type="SUPFAM" id="SSF55874">
    <property type="entry name" value="ATPase domain of HSP90 chaperone/DNA topoisomerase II/histidine kinase"/>
    <property type="match status" value="1"/>
</dbReference>
<sequence>MLSEAEERISRQLWVEENCMRYQVFFENAQDIIFFFDESGLILDANTSAIQAYGYTREELLALTVFQLRVEPVLAWEQMFKARTEGIFFKTVHMRKDGTRFPAEVNSKSVIIGDKRVLISIIRDISDRKNTAVALLESEEKFRGIFDKISDCIFIHEVKKNGEIGRVKEINAMAIQLIGLTKEEIIHQGREVIVVKSPVNFADEHSQTQLEESYLPFEGAILTEKGLEIPVEVKAQYMLRSGQKMLLSIARDITERREIEVKRKQVEQELHSAKEKAEAANRAKSEFLANMSHEIRTPINGIIGMIDLTLLTALDESQRENLRVVKSSAYSLFKIINDILDFSKIEAGKLAIDEMCFNLKKVIEDTIKTHAPEAERRGLDLNTILPANIPNNLIGDPGRIKQVLNNLLNNAIKFTEQGEVSLSLKCIQSDKDFWEFKFTIMDTGIGISKADQAKLFKQFNQVDGSITRKYGGTGLGLAISKKLVEMMGGRIWLESQKGKGSSFCFILRFKHFGKPSLIPTLEQTNENLKERDLGPYRILLAEDHLVNSLVITEMLKKHGHDVDVAMDGEAALALYQRNPYDVILLDIQLPKLDGMEVTKRIRHMEGAKNHTPIIALTAYALKADRERFLSSGMDEYIPKPVMMEELVMTLNKVVAQNTGPESQNLEVDICITDEGVSTQKSTPSWSRLNRDRELMEMAFDLNKLQIAMTSGDVVALEHIAHRIKERCSVLDADRMKTLAFKMELAARRGNPDEAKDYVCSLELEYKYLSGGKRNETTRGRR</sequence>
<dbReference type="InterPro" id="IPR036641">
    <property type="entry name" value="HPT_dom_sf"/>
</dbReference>
<dbReference type="eggNOG" id="COG5002">
    <property type="taxonomic scope" value="Bacteria"/>
</dbReference>
<evidence type="ECO:0000313" key="26">
    <source>
        <dbReference type="Proteomes" id="UP000010797"/>
    </source>
</evidence>
<evidence type="ECO:0000256" key="13">
    <source>
        <dbReference type="ARBA" id="ARBA00022989"/>
    </source>
</evidence>
<dbReference type="InterPro" id="IPR011006">
    <property type="entry name" value="CheY-like_superfamily"/>
</dbReference>
<accession>L0FCE1</accession>
<keyword evidence="15" id="KW-0472">Membrane</keyword>
<dbReference type="Pfam" id="PF00072">
    <property type="entry name" value="Response_reg"/>
    <property type="match status" value="1"/>
</dbReference>
<comment type="function">
    <text evidence="16">May play the central regulatory role in sporulation. It may be an element of the effector pathway responsible for the activation of sporulation genes in response to nutritional stress. Spo0A may act in concert with spo0H (a sigma factor) to control the expression of some genes that are critical to the sporulation process.</text>
</comment>
<keyword evidence="11 25" id="KW-0418">Kinase</keyword>
<feature type="domain" description="PAS" evidence="24">
    <location>
        <begin position="18"/>
        <end position="72"/>
    </location>
</feature>
<evidence type="ECO:0000256" key="21">
    <source>
        <dbReference type="SAM" id="Coils"/>
    </source>
</evidence>
<dbReference type="Pfam" id="PF13426">
    <property type="entry name" value="PAS_9"/>
    <property type="match status" value="2"/>
</dbReference>
<proteinExistence type="inferred from homology"/>
<keyword evidence="8 25" id="KW-0808">Transferase</keyword>
<dbReference type="Gene3D" id="1.20.120.160">
    <property type="entry name" value="HPT domain"/>
    <property type="match status" value="1"/>
</dbReference>
<feature type="domain" description="Histidine kinase" evidence="22">
    <location>
        <begin position="290"/>
        <end position="511"/>
    </location>
</feature>
<dbReference type="InterPro" id="IPR005467">
    <property type="entry name" value="His_kinase_dom"/>
</dbReference>
<evidence type="ECO:0000256" key="4">
    <source>
        <dbReference type="ARBA" id="ARBA00012438"/>
    </source>
</evidence>
<evidence type="ECO:0000256" key="10">
    <source>
        <dbReference type="ARBA" id="ARBA00022741"/>
    </source>
</evidence>
<evidence type="ECO:0000256" key="16">
    <source>
        <dbReference type="ARBA" id="ARBA00024867"/>
    </source>
</evidence>
<dbReference type="InterPro" id="IPR035965">
    <property type="entry name" value="PAS-like_dom_sf"/>
</dbReference>
<evidence type="ECO:0000256" key="14">
    <source>
        <dbReference type="ARBA" id="ARBA00023012"/>
    </source>
</evidence>
<feature type="modified residue" description="4-aspartylphosphate" evidence="20">
    <location>
        <position position="586"/>
    </location>
</feature>
<dbReference type="PROSITE" id="PS50110">
    <property type="entry name" value="RESPONSE_REGULATORY"/>
    <property type="match status" value="1"/>
</dbReference>
<dbReference type="NCBIfam" id="TIGR00229">
    <property type="entry name" value="sensory_box"/>
    <property type="match status" value="2"/>
</dbReference>
<dbReference type="InterPro" id="IPR036890">
    <property type="entry name" value="HATPase_C_sf"/>
</dbReference>
<dbReference type="HOGENOM" id="CLU_000445_114_15_9"/>
<keyword evidence="6" id="KW-1003">Cell membrane</keyword>
<dbReference type="Proteomes" id="UP000010797">
    <property type="component" value="Chromosome"/>
</dbReference>
<dbReference type="CDD" id="cd00130">
    <property type="entry name" value="PAS"/>
    <property type="match status" value="2"/>
</dbReference>
<dbReference type="Pfam" id="PF01627">
    <property type="entry name" value="Hpt"/>
    <property type="match status" value="1"/>
</dbReference>
<protein>
    <recommendedName>
        <fullName evidence="19">Circadian input-output histidine kinase CikA</fullName>
        <ecNumber evidence="4">2.7.13.3</ecNumber>
    </recommendedName>
    <alternativeName>
        <fullName evidence="18">Sensory/regulatory protein RpfC</fullName>
    </alternativeName>
    <alternativeName>
        <fullName evidence="5">Stage 0 sporulation protein A homolog</fullName>
    </alternativeName>
</protein>
<reference evidence="26" key="1">
    <citation type="submission" date="2012-02" db="EMBL/GenBank/DDBJ databases">
        <title>Complete sequence of Desulfitobacterium dichloroeliminans LMG P-21439.</title>
        <authorList>
            <person name="Lucas S."/>
            <person name="Han J."/>
            <person name="Lapidus A."/>
            <person name="Cheng J.-F."/>
            <person name="Goodwin L."/>
            <person name="Pitluck S."/>
            <person name="Peters L."/>
            <person name="Ovchinnikova G."/>
            <person name="Teshima H."/>
            <person name="Detter J.C."/>
            <person name="Han C."/>
            <person name="Tapia R."/>
            <person name="Land M."/>
            <person name="Hauser L."/>
            <person name="Kyrpides N."/>
            <person name="Ivanova N."/>
            <person name="Pagani I."/>
            <person name="Kruse T."/>
            <person name="de Vos W.M."/>
            <person name="Boon N."/>
            <person name="Smidt H."/>
            <person name="Woyke T."/>
        </authorList>
    </citation>
    <scope>NUCLEOTIDE SEQUENCE [LARGE SCALE GENOMIC DNA]</scope>
    <source>
        <strain evidence="26">LMG P-21439 / DCA1</strain>
    </source>
</reference>
<evidence type="ECO:0000256" key="3">
    <source>
        <dbReference type="ARBA" id="ARBA00006402"/>
    </source>
</evidence>
<dbReference type="InterPro" id="IPR000014">
    <property type="entry name" value="PAS"/>
</dbReference>
<gene>
    <name evidence="25" type="ordered locus">Desdi_3281</name>
</gene>
<dbReference type="PRINTS" id="PR00344">
    <property type="entry name" value="BCTRLSENSOR"/>
</dbReference>
<dbReference type="CDD" id="cd00082">
    <property type="entry name" value="HisKA"/>
    <property type="match status" value="1"/>
</dbReference>
<dbReference type="FunFam" id="1.10.287.130:FF:000002">
    <property type="entry name" value="Two-component osmosensing histidine kinase"/>
    <property type="match status" value="1"/>
</dbReference>
<evidence type="ECO:0000256" key="5">
    <source>
        <dbReference type="ARBA" id="ARBA00018672"/>
    </source>
</evidence>
<evidence type="ECO:0000259" key="22">
    <source>
        <dbReference type="PROSITE" id="PS50109"/>
    </source>
</evidence>
<dbReference type="Pfam" id="PF00512">
    <property type="entry name" value="HisKA"/>
    <property type="match status" value="1"/>
</dbReference>
<keyword evidence="14" id="KW-0902">Two-component regulatory system</keyword>
<comment type="subcellular location">
    <subcellularLocation>
        <location evidence="2">Cell membrane</location>
        <topology evidence="2">Multi-pass membrane protein</topology>
    </subcellularLocation>
</comment>
<comment type="catalytic activity">
    <reaction evidence="1">
        <text>ATP + protein L-histidine = ADP + protein N-phospho-L-histidine.</text>
        <dbReference type="EC" id="2.7.13.3"/>
    </reaction>
</comment>
<evidence type="ECO:0000259" key="23">
    <source>
        <dbReference type="PROSITE" id="PS50110"/>
    </source>
</evidence>
<dbReference type="InterPro" id="IPR036097">
    <property type="entry name" value="HisK_dim/P_sf"/>
</dbReference>
<dbReference type="SMART" id="SM00388">
    <property type="entry name" value="HisKA"/>
    <property type="match status" value="1"/>
</dbReference>
<dbReference type="Gene3D" id="1.10.287.130">
    <property type="match status" value="1"/>
</dbReference>
<keyword evidence="10" id="KW-0547">Nucleotide-binding</keyword>
<dbReference type="eggNOG" id="COG0784">
    <property type="taxonomic scope" value="Bacteria"/>
</dbReference>
<feature type="domain" description="PAS" evidence="24">
    <location>
        <begin position="138"/>
        <end position="186"/>
    </location>
</feature>
<keyword evidence="21" id="KW-0175">Coiled coil</keyword>
<comment type="similarity">
    <text evidence="3">In the N-terminal section; belongs to the phytochrome family.</text>
</comment>
<keyword evidence="7 20" id="KW-0597">Phosphoprotein</keyword>
<evidence type="ECO:0000313" key="25">
    <source>
        <dbReference type="EMBL" id="AGA70675.1"/>
    </source>
</evidence>
<dbReference type="PANTHER" id="PTHR45339">
    <property type="entry name" value="HYBRID SIGNAL TRANSDUCTION HISTIDINE KINASE J"/>
    <property type="match status" value="1"/>
</dbReference>
<dbReference type="CDD" id="cd17546">
    <property type="entry name" value="REC_hyHK_CKI1_RcsC-like"/>
    <property type="match status" value="1"/>
</dbReference>
<dbReference type="STRING" id="871963.Desdi_3281"/>
<dbReference type="GO" id="GO:0000155">
    <property type="term" value="F:phosphorelay sensor kinase activity"/>
    <property type="evidence" value="ECO:0007669"/>
    <property type="project" value="InterPro"/>
</dbReference>
<evidence type="ECO:0000256" key="20">
    <source>
        <dbReference type="PROSITE-ProRule" id="PRU00169"/>
    </source>
</evidence>
<keyword evidence="12" id="KW-0067">ATP-binding</keyword>
<dbReference type="InterPro" id="IPR008207">
    <property type="entry name" value="Sig_transdc_His_kin_Hpt_dom"/>
</dbReference>
<dbReference type="SUPFAM" id="SSF55785">
    <property type="entry name" value="PYP-like sensor domain (PAS domain)"/>
    <property type="match status" value="2"/>
</dbReference>
<keyword evidence="26" id="KW-1185">Reference proteome</keyword>
<evidence type="ECO:0000256" key="15">
    <source>
        <dbReference type="ARBA" id="ARBA00023136"/>
    </source>
</evidence>
<evidence type="ECO:0000256" key="1">
    <source>
        <dbReference type="ARBA" id="ARBA00000085"/>
    </source>
</evidence>
<evidence type="ECO:0000256" key="12">
    <source>
        <dbReference type="ARBA" id="ARBA00022840"/>
    </source>
</evidence>
<dbReference type="FunFam" id="3.30.565.10:FF:000010">
    <property type="entry name" value="Sensor histidine kinase RcsC"/>
    <property type="match status" value="1"/>
</dbReference>
<dbReference type="GO" id="GO:0005886">
    <property type="term" value="C:plasma membrane"/>
    <property type="evidence" value="ECO:0007669"/>
    <property type="project" value="UniProtKB-SubCell"/>
</dbReference>
<evidence type="ECO:0000256" key="9">
    <source>
        <dbReference type="ARBA" id="ARBA00022692"/>
    </source>
</evidence>
<dbReference type="EC" id="2.7.13.3" evidence="4"/>
<dbReference type="KEGG" id="ddl:Desdi_3281"/>
<dbReference type="EMBL" id="CP003344">
    <property type="protein sequence ID" value="AGA70675.1"/>
    <property type="molecule type" value="Genomic_DNA"/>
</dbReference>
<dbReference type="SUPFAM" id="SSF52172">
    <property type="entry name" value="CheY-like"/>
    <property type="match status" value="1"/>
</dbReference>
<evidence type="ECO:0000256" key="11">
    <source>
        <dbReference type="ARBA" id="ARBA00022777"/>
    </source>
</evidence>
<dbReference type="SUPFAM" id="SSF47384">
    <property type="entry name" value="Homodimeric domain of signal transducing histidine kinase"/>
    <property type="match status" value="1"/>
</dbReference>
<dbReference type="PROSITE" id="PS50112">
    <property type="entry name" value="PAS"/>
    <property type="match status" value="2"/>
</dbReference>
<evidence type="ECO:0000256" key="8">
    <source>
        <dbReference type="ARBA" id="ARBA00022679"/>
    </source>
</evidence>
<dbReference type="PANTHER" id="PTHR45339:SF1">
    <property type="entry name" value="HYBRID SIGNAL TRANSDUCTION HISTIDINE KINASE J"/>
    <property type="match status" value="1"/>
</dbReference>
<dbReference type="AlphaFoldDB" id="L0FCE1"/>
<evidence type="ECO:0000256" key="6">
    <source>
        <dbReference type="ARBA" id="ARBA00022475"/>
    </source>
</evidence>
<dbReference type="SMART" id="SM00091">
    <property type="entry name" value="PAS"/>
    <property type="match status" value="2"/>
</dbReference>
<dbReference type="InterPro" id="IPR003661">
    <property type="entry name" value="HisK_dim/P_dom"/>
</dbReference>
<dbReference type="PROSITE" id="PS50109">
    <property type="entry name" value="HIS_KIN"/>
    <property type="match status" value="1"/>
</dbReference>
<dbReference type="InterPro" id="IPR001789">
    <property type="entry name" value="Sig_transdc_resp-reg_receiver"/>
</dbReference>
<evidence type="ECO:0000256" key="18">
    <source>
        <dbReference type="ARBA" id="ARBA00068150"/>
    </source>
</evidence>
<dbReference type="InterPro" id="IPR004358">
    <property type="entry name" value="Sig_transdc_His_kin-like_C"/>
</dbReference>
<dbReference type="Gene3D" id="3.40.50.2300">
    <property type="match status" value="1"/>
</dbReference>
<evidence type="ECO:0000256" key="17">
    <source>
        <dbReference type="ARBA" id="ARBA00064003"/>
    </source>
</evidence>
<keyword evidence="13" id="KW-1133">Transmembrane helix</keyword>
<dbReference type="SMART" id="SM00448">
    <property type="entry name" value="REC"/>
    <property type="match status" value="1"/>
</dbReference>
<dbReference type="CDD" id="cd16922">
    <property type="entry name" value="HATPase_EvgS-ArcB-TorS-like"/>
    <property type="match status" value="1"/>
</dbReference>
<dbReference type="GO" id="GO:0005524">
    <property type="term" value="F:ATP binding"/>
    <property type="evidence" value="ECO:0007669"/>
    <property type="project" value="UniProtKB-KW"/>
</dbReference>
<dbReference type="Gene3D" id="3.30.565.10">
    <property type="entry name" value="Histidine kinase-like ATPase, C-terminal domain"/>
    <property type="match status" value="1"/>
</dbReference>
<name>L0FCE1_DESDL</name>
<evidence type="ECO:0000259" key="24">
    <source>
        <dbReference type="PROSITE" id="PS50112"/>
    </source>
</evidence>
<feature type="domain" description="Response regulatory" evidence="23">
    <location>
        <begin position="537"/>
        <end position="654"/>
    </location>
</feature>
<dbReference type="SUPFAM" id="SSF47226">
    <property type="entry name" value="Histidine-containing phosphotransfer domain, HPT domain"/>
    <property type="match status" value="1"/>
</dbReference>
<dbReference type="SMART" id="SM00387">
    <property type="entry name" value="HATPase_c"/>
    <property type="match status" value="1"/>
</dbReference>
<evidence type="ECO:0000256" key="7">
    <source>
        <dbReference type="ARBA" id="ARBA00022553"/>
    </source>
</evidence>
<comment type="subunit">
    <text evidence="17">At low DSF concentrations, interacts with RpfF.</text>
</comment>